<keyword evidence="6" id="KW-1185">Reference proteome</keyword>
<keyword evidence="1 3" id="KW-0436">Ligase</keyword>
<dbReference type="SUPFAM" id="SSF55681">
    <property type="entry name" value="Class II aaRS and biotin synthetases"/>
    <property type="match status" value="1"/>
</dbReference>
<dbReference type="EMBL" id="CP031367">
    <property type="protein sequence ID" value="AXK48283.1"/>
    <property type="molecule type" value="Genomic_DNA"/>
</dbReference>
<dbReference type="Gene3D" id="3.30.930.10">
    <property type="entry name" value="Bira Bifunctional Protein, Domain 2"/>
    <property type="match status" value="1"/>
</dbReference>
<organism evidence="3 5">
    <name type="scientific">Aliarcobacter trophiarum LMG 25534</name>
    <dbReference type="NCBI Taxonomy" id="1032241"/>
    <lineage>
        <taxon>Bacteria</taxon>
        <taxon>Pseudomonadati</taxon>
        <taxon>Campylobacterota</taxon>
        <taxon>Epsilonproteobacteria</taxon>
        <taxon>Campylobacterales</taxon>
        <taxon>Arcobacteraceae</taxon>
        <taxon>Aliarcobacter</taxon>
    </lineage>
</organism>
<dbReference type="PANTHER" id="PTHR12835:SF5">
    <property type="entry name" value="BIOTIN--PROTEIN LIGASE"/>
    <property type="match status" value="1"/>
</dbReference>
<evidence type="ECO:0000313" key="4">
    <source>
        <dbReference type="EMBL" id="RXJ93041.1"/>
    </source>
</evidence>
<dbReference type="GO" id="GO:0004077">
    <property type="term" value="F:biotin--[biotin carboxyl-carrier protein] ligase activity"/>
    <property type="evidence" value="ECO:0007669"/>
    <property type="project" value="UniProtKB-EC"/>
</dbReference>
<reference evidence="4 6" key="1">
    <citation type="submission" date="2017-10" db="EMBL/GenBank/DDBJ databases">
        <title>Genomics of the genus Arcobacter.</title>
        <authorList>
            <person name="Perez-Cataluna A."/>
            <person name="Figueras M.J."/>
        </authorList>
    </citation>
    <scope>NUCLEOTIDE SEQUENCE [LARGE SCALE GENOMIC DNA]</scope>
    <source>
        <strain evidence="4 6">LMG 25534</strain>
    </source>
</reference>
<dbReference type="InterPro" id="IPR004408">
    <property type="entry name" value="Biotin_CoA_COase_ligase"/>
</dbReference>
<dbReference type="EC" id="6.3.4.15" evidence="3"/>
<evidence type="ECO:0000313" key="6">
    <source>
        <dbReference type="Proteomes" id="UP000289132"/>
    </source>
</evidence>
<dbReference type="Proteomes" id="UP000289132">
    <property type="component" value="Unassembled WGS sequence"/>
</dbReference>
<dbReference type="AlphaFoldDB" id="A0AAD0QI35"/>
<dbReference type="PROSITE" id="PS51733">
    <property type="entry name" value="BPL_LPL_CATALYTIC"/>
    <property type="match status" value="1"/>
</dbReference>
<dbReference type="PANTHER" id="PTHR12835">
    <property type="entry name" value="BIOTIN PROTEIN LIGASE"/>
    <property type="match status" value="1"/>
</dbReference>
<dbReference type="Pfam" id="PF03099">
    <property type="entry name" value="BPL_LplA_LipB"/>
    <property type="match status" value="1"/>
</dbReference>
<sequence length="211" mass="24173">MKIIRLYEVDSTQKYLKEYVSKNDKELPLCVTAKIQTSGVGSRGNSWVGTDGNLFFSFALKKENLPQDLPLQSASIYFTFILKEILEKKGSKLFLKWPNDFYIEDKKIGGAITSISKDILFCGIGLNLFEVDSSFGKLDIKLDINEVLELYFKEIEKKTSWKQIFSLFKIEFIHSKKFQATIDNVKVSLEKAILNSDGSIQIENKKVFSLR</sequence>
<dbReference type="InterPro" id="IPR045864">
    <property type="entry name" value="aa-tRNA-synth_II/BPL/LPL"/>
</dbReference>
<reference evidence="3 5" key="2">
    <citation type="submission" date="2018-07" db="EMBL/GenBank/DDBJ databases">
        <title>Complete genome of the Arcobacter trophiarum type strain LMG 25534.</title>
        <authorList>
            <person name="Miller W.G."/>
            <person name="Yee E."/>
        </authorList>
    </citation>
    <scope>NUCLEOTIDE SEQUENCE [LARGE SCALE GENOMIC DNA]</scope>
    <source>
        <strain evidence="3 5">LMG 25534</strain>
    </source>
</reference>
<dbReference type="Proteomes" id="UP000254504">
    <property type="component" value="Chromosome"/>
</dbReference>
<evidence type="ECO:0000313" key="5">
    <source>
        <dbReference type="Proteomes" id="UP000254504"/>
    </source>
</evidence>
<proteinExistence type="predicted"/>
<accession>A0AAD0QI35</accession>
<protein>
    <submittedName>
        <fullName evidence="4">Biotin--[acetyl-CoA-carboxylase] ligase</fullName>
    </submittedName>
    <submittedName>
        <fullName evidence="3">Biotin-[acetyl-CoA-carboxylase] ligase</fullName>
        <ecNumber evidence="3">6.3.4.15</ecNumber>
    </submittedName>
</protein>
<evidence type="ECO:0000313" key="3">
    <source>
        <dbReference type="EMBL" id="AXK48283.1"/>
    </source>
</evidence>
<gene>
    <name evidence="3" type="primary">birA</name>
    <name evidence="3" type="ORF">ATR_0399</name>
    <name evidence="4" type="ORF">CRU87_00715</name>
</gene>
<dbReference type="KEGG" id="atp:ATR_0399"/>
<dbReference type="NCBIfam" id="NF006294">
    <property type="entry name" value="PRK08477.1"/>
    <property type="match status" value="1"/>
</dbReference>
<name>A0AAD0QI35_9BACT</name>
<evidence type="ECO:0000259" key="2">
    <source>
        <dbReference type="PROSITE" id="PS51733"/>
    </source>
</evidence>
<dbReference type="NCBIfam" id="TIGR00121">
    <property type="entry name" value="birA_ligase"/>
    <property type="match status" value="1"/>
</dbReference>
<feature type="domain" description="BPL/LPL catalytic" evidence="2">
    <location>
        <begin position="1"/>
        <end position="172"/>
    </location>
</feature>
<dbReference type="EMBL" id="PDKD01000001">
    <property type="protein sequence ID" value="RXJ93041.1"/>
    <property type="molecule type" value="Genomic_DNA"/>
</dbReference>
<dbReference type="GO" id="GO:0005737">
    <property type="term" value="C:cytoplasm"/>
    <property type="evidence" value="ECO:0007669"/>
    <property type="project" value="TreeGrafter"/>
</dbReference>
<evidence type="ECO:0000256" key="1">
    <source>
        <dbReference type="ARBA" id="ARBA00022598"/>
    </source>
</evidence>
<dbReference type="InterPro" id="IPR004143">
    <property type="entry name" value="BPL_LPL_catalytic"/>
</dbReference>
<dbReference type="RefSeq" id="WP_115427826.1">
    <property type="nucleotide sequence ID" value="NZ_CP031367.1"/>
</dbReference>